<sequence>MLKESKKDKQKILFISLINNLNQRHHSIQCLTQSIGRGFFKNLSVHCIVLKAAHQLGQSG</sequence>
<evidence type="ECO:0000313" key="1">
    <source>
        <dbReference type="EMBL" id="KAA6350488.1"/>
    </source>
</evidence>
<reference evidence="1" key="1">
    <citation type="submission" date="2019-03" db="EMBL/GenBank/DDBJ databases">
        <title>Single cell metagenomics reveals metabolic interactions within the superorganism composed of flagellate Streblomastix strix and complex community of Bacteroidetes bacteria on its surface.</title>
        <authorList>
            <person name="Treitli S.C."/>
            <person name="Kolisko M."/>
            <person name="Husnik F."/>
            <person name="Keeling P."/>
            <person name="Hampl V."/>
        </authorList>
    </citation>
    <scope>NUCLEOTIDE SEQUENCE</scope>
    <source>
        <strain evidence="1">STM</strain>
    </source>
</reference>
<proteinExistence type="predicted"/>
<comment type="caution">
    <text evidence="1">The sequence shown here is derived from an EMBL/GenBank/DDBJ whole genome shotgun (WGS) entry which is preliminary data.</text>
</comment>
<organism evidence="1">
    <name type="scientific">termite gut metagenome</name>
    <dbReference type="NCBI Taxonomy" id="433724"/>
    <lineage>
        <taxon>unclassified sequences</taxon>
        <taxon>metagenomes</taxon>
        <taxon>organismal metagenomes</taxon>
    </lineage>
</organism>
<name>A0A5J4SX73_9ZZZZ</name>
<dbReference type="AlphaFoldDB" id="A0A5J4SX73"/>
<protein>
    <submittedName>
        <fullName evidence="1">Uncharacterized protein</fullName>
    </submittedName>
</protein>
<gene>
    <name evidence="1" type="ORF">EZS27_002095</name>
</gene>
<accession>A0A5J4SX73</accession>
<dbReference type="EMBL" id="SNRY01000027">
    <property type="protein sequence ID" value="KAA6350488.1"/>
    <property type="molecule type" value="Genomic_DNA"/>
</dbReference>